<keyword evidence="2" id="KW-1185">Reference proteome</keyword>
<evidence type="ECO:0000313" key="2">
    <source>
        <dbReference type="Proteomes" id="UP001055811"/>
    </source>
</evidence>
<accession>A0ACB9E1S3</accession>
<name>A0ACB9E1S3_CICIN</name>
<sequence>MLREKKNTGHHLIRFDVDKDEGSFLDKFCMSTATMDPMERARYLEKDREMEVAHSEAVAAGETEATDNVNDHFICFACVSGQLYELDGRRNAPISHGPSSPNTVLQRPSEGAVGGRQDLRSFQMILEYIKAFPFSISKDFPCYNYMGSRAEITNLPLCRRDKKQTSS</sequence>
<proteinExistence type="predicted"/>
<reference evidence="1 2" key="2">
    <citation type="journal article" date="2022" name="Mol. Ecol. Resour.">
        <title>The genomes of chicory, endive, great burdock and yacon provide insights into Asteraceae paleo-polyploidization history and plant inulin production.</title>
        <authorList>
            <person name="Fan W."/>
            <person name="Wang S."/>
            <person name="Wang H."/>
            <person name="Wang A."/>
            <person name="Jiang F."/>
            <person name="Liu H."/>
            <person name="Zhao H."/>
            <person name="Xu D."/>
            <person name="Zhang Y."/>
        </authorList>
    </citation>
    <scope>NUCLEOTIDE SEQUENCE [LARGE SCALE GENOMIC DNA]</scope>
    <source>
        <strain evidence="2">cv. Punajuju</strain>
        <tissue evidence="1">Leaves</tissue>
    </source>
</reference>
<organism evidence="1 2">
    <name type="scientific">Cichorium intybus</name>
    <name type="common">Chicory</name>
    <dbReference type="NCBI Taxonomy" id="13427"/>
    <lineage>
        <taxon>Eukaryota</taxon>
        <taxon>Viridiplantae</taxon>
        <taxon>Streptophyta</taxon>
        <taxon>Embryophyta</taxon>
        <taxon>Tracheophyta</taxon>
        <taxon>Spermatophyta</taxon>
        <taxon>Magnoliopsida</taxon>
        <taxon>eudicotyledons</taxon>
        <taxon>Gunneridae</taxon>
        <taxon>Pentapetalae</taxon>
        <taxon>asterids</taxon>
        <taxon>campanulids</taxon>
        <taxon>Asterales</taxon>
        <taxon>Asteraceae</taxon>
        <taxon>Cichorioideae</taxon>
        <taxon>Cichorieae</taxon>
        <taxon>Cichoriinae</taxon>
        <taxon>Cichorium</taxon>
    </lineage>
</organism>
<gene>
    <name evidence="1" type="ORF">L2E82_24827</name>
</gene>
<dbReference type="EMBL" id="CM042012">
    <property type="protein sequence ID" value="KAI3752790.1"/>
    <property type="molecule type" value="Genomic_DNA"/>
</dbReference>
<protein>
    <submittedName>
        <fullName evidence="1">Uncharacterized protein</fullName>
    </submittedName>
</protein>
<comment type="caution">
    <text evidence="1">The sequence shown here is derived from an EMBL/GenBank/DDBJ whole genome shotgun (WGS) entry which is preliminary data.</text>
</comment>
<dbReference type="Proteomes" id="UP001055811">
    <property type="component" value="Linkage Group LG04"/>
</dbReference>
<reference evidence="2" key="1">
    <citation type="journal article" date="2022" name="Mol. Ecol. Resour.">
        <title>The genomes of chicory, endive, great burdock and yacon provide insights into Asteraceae palaeo-polyploidization history and plant inulin production.</title>
        <authorList>
            <person name="Fan W."/>
            <person name="Wang S."/>
            <person name="Wang H."/>
            <person name="Wang A."/>
            <person name="Jiang F."/>
            <person name="Liu H."/>
            <person name="Zhao H."/>
            <person name="Xu D."/>
            <person name="Zhang Y."/>
        </authorList>
    </citation>
    <scope>NUCLEOTIDE SEQUENCE [LARGE SCALE GENOMIC DNA]</scope>
    <source>
        <strain evidence="2">cv. Punajuju</strain>
    </source>
</reference>
<evidence type="ECO:0000313" key="1">
    <source>
        <dbReference type="EMBL" id="KAI3752790.1"/>
    </source>
</evidence>